<feature type="compositionally biased region" description="Low complexity" evidence="2">
    <location>
        <begin position="210"/>
        <end position="222"/>
    </location>
</feature>
<organism evidence="5 6">
    <name type="scientific">Tilletia walkeri</name>
    <dbReference type="NCBI Taxonomy" id="117179"/>
    <lineage>
        <taxon>Eukaryota</taxon>
        <taxon>Fungi</taxon>
        <taxon>Dikarya</taxon>
        <taxon>Basidiomycota</taxon>
        <taxon>Ustilaginomycotina</taxon>
        <taxon>Exobasidiomycetes</taxon>
        <taxon>Tilletiales</taxon>
        <taxon>Tilletiaceae</taxon>
        <taxon>Tilletia</taxon>
    </lineage>
</organism>
<comment type="caution">
    <text evidence="5">The sequence shown here is derived from an EMBL/GenBank/DDBJ whole genome shotgun (WGS) entry which is preliminary data.</text>
</comment>
<accession>A0A8X7NB70</accession>
<dbReference type="AlphaFoldDB" id="A0A8X7NB70"/>
<feature type="domain" description="UBA" evidence="3">
    <location>
        <begin position="148"/>
        <end position="189"/>
    </location>
</feature>
<dbReference type="InterPro" id="IPR009060">
    <property type="entry name" value="UBA-like_sf"/>
</dbReference>
<dbReference type="GO" id="GO:0043130">
    <property type="term" value="F:ubiquitin binding"/>
    <property type="evidence" value="ECO:0007669"/>
    <property type="project" value="UniProtKB-UniRule"/>
</dbReference>
<dbReference type="PROSITE" id="PS50030">
    <property type="entry name" value="UBA"/>
    <property type="match status" value="2"/>
</dbReference>
<evidence type="ECO:0000313" key="6">
    <source>
        <dbReference type="Proteomes" id="UP000078113"/>
    </source>
</evidence>
<dbReference type="SMART" id="SM00165">
    <property type="entry name" value="UBA"/>
    <property type="match status" value="2"/>
</dbReference>
<dbReference type="GO" id="GO:0006289">
    <property type="term" value="P:nucleotide-excision repair"/>
    <property type="evidence" value="ECO:0007669"/>
    <property type="project" value="UniProtKB-UniRule"/>
</dbReference>
<name>A0A8X7NB70_9BASI</name>
<gene>
    <name evidence="5" type="ORF">A4X09_0g3543</name>
</gene>
<dbReference type="SUPFAM" id="SSF46934">
    <property type="entry name" value="UBA-like"/>
    <property type="match status" value="2"/>
</dbReference>
<proteinExistence type="inferred from homology"/>
<evidence type="ECO:0000313" key="5">
    <source>
        <dbReference type="EMBL" id="KAE8268806.1"/>
    </source>
</evidence>
<evidence type="ECO:0000256" key="2">
    <source>
        <dbReference type="SAM" id="MobiDB-lite"/>
    </source>
</evidence>
<dbReference type="PRINTS" id="PR01839">
    <property type="entry name" value="RAD23PROTEIN"/>
</dbReference>
<dbReference type="InterPro" id="IPR000626">
    <property type="entry name" value="Ubiquitin-like_dom"/>
</dbReference>
<feature type="region of interest" description="Disordered" evidence="2">
    <location>
        <begin position="100"/>
        <end position="146"/>
    </location>
</feature>
<comment type="subcellular location">
    <subcellularLocation>
        <location evidence="1">Nucleus</location>
    </subcellularLocation>
    <subcellularLocation>
        <location evidence="1">Cytoplasm</location>
    </subcellularLocation>
</comment>
<dbReference type="Pfam" id="PF00627">
    <property type="entry name" value="UBA"/>
    <property type="match status" value="1"/>
</dbReference>
<keyword evidence="1" id="KW-0227">DNA damage</keyword>
<keyword evidence="1" id="KW-0234">DNA repair</keyword>
<reference evidence="5" key="2">
    <citation type="journal article" date="2019" name="IMA Fungus">
        <title>Genome sequencing and comparison of five Tilletia species to identify candidate genes for the detection of regulated species infecting wheat.</title>
        <authorList>
            <person name="Nguyen H.D.T."/>
            <person name="Sultana T."/>
            <person name="Kesanakurti P."/>
            <person name="Hambleton S."/>
        </authorList>
    </citation>
    <scope>NUCLEOTIDE SEQUENCE</scope>
    <source>
        <strain evidence="5">DAOMC 236422</strain>
    </source>
</reference>
<protein>
    <recommendedName>
        <fullName evidence="1">UV excision repair protein RAD23</fullName>
    </recommendedName>
</protein>
<dbReference type="PROSITE" id="PS50053">
    <property type="entry name" value="UBIQUITIN_2"/>
    <property type="match status" value="1"/>
</dbReference>
<dbReference type="Proteomes" id="UP000078113">
    <property type="component" value="Unassembled WGS sequence"/>
</dbReference>
<sequence>MVRITIKPLSGGTFQLDAEPTDTIATLKTKISELKGHPVPQQKIIFSGKILTDDKSIAECNIKEKDFLVVMVSKPKPAPAASKAEPAAAAAAESSSSTTAAAAAPATAPSDSTSTTTTAPASTTESTTTAPAAPAADQPMGTSFLSGPALESAVQNLVEMSGSPREEVMRAMRAAFNNPDRAYEYLLTGIPESANAPAPAAGAGAGATGGTPATPARGATAGSNAPSAPTAQRTGNLFEAAAQAAGSGGGAGAGAGGAGAGGLAAQLSALRRQAGAGGGAGGAGGMPDSEELAAAQQMLGNPAMMEELRQLLIQNPAALQPLLQQIAQSNPALAQALENDPQEVMGRLRQMMGPLLGGEGGEEGLDELMGGEDFEGGAQQVQLTEEDRGNIEQISAMGIPEERAIMVYLMCGRNTEMAIQYYFDNPDEFDEGA</sequence>
<dbReference type="EMBL" id="LWDG02000128">
    <property type="protein sequence ID" value="KAE8268806.1"/>
    <property type="molecule type" value="Genomic_DNA"/>
</dbReference>
<dbReference type="SUPFAM" id="SSF54236">
    <property type="entry name" value="Ubiquitin-like"/>
    <property type="match status" value="1"/>
</dbReference>
<keyword evidence="6" id="KW-1185">Reference proteome</keyword>
<feature type="compositionally biased region" description="Low complexity" evidence="2">
    <location>
        <begin position="100"/>
        <end position="136"/>
    </location>
</feature>
<dbReference type="CDD" id="cd14281">
    <property type="entry name" value="UBA2_Rad23_like"/>
    <property type="match status" value="1"/>
</dbReference>
<dbReference type="SMART" id="SM00213">
    <property type="entry name" value="UBQ"/>
    <property type="match status" value="1"/>
</dbReference>
<dbReference type="PANTHER" id="PTHR10621">
    <property type="entry name" value="UV EXCISION REPAIR PROTEIN RAD23"/>
    <property type="match status" value="1"/>
</dbReference>
<evidence type="ECO:0000259" key="3">
    <source>
        <dbReference type="PROSITE" id="PS50030"/>
    </source>
</evidence>
<dbReference type="InterPro" id="IPR015360">
    <property type="entry name" value="XPC-bd"/>
</dbReference>
<dbReference type="SUPFAM" id="SSF101238">
    <property type="entry name" value="XPC-binding domain"/>
    <property type="match status" value="1"/>
</dbReference>
<dbReference type="FunFam" id="3.10.20.90:FF:000254">
    <property type="entry name" value="UV excision repair protein Rad23"/>
    <property type="match status" value="1"/>
</dbReference>
<feature type="region of interest" description="Disordered" evidence="2">
    <location>
        <begin position="198"/>
        <end position="231"/>
    </location>
</feature>
<feature type="domain" description="Ubiquitin-like" evidence="4">
    <location>
        <begin position="2"/>
        <end position="77"/>
    </location>
</feature>
<dbReference type="GO" id="GO:0031593">
    <property type="term" value="F:polyubiquitin modification-dependent protein binding"/>
    <property type="evidence" value="ECO:0007669"/>
    <property type="project" value="UniProtKB-UniRule"/>
</dbReference>
<dbReference type="GO" id="GO:0070628">
    <property type="term" value="F:proteasome binding"/>
    <property type="evidence" value="ECO:0007669"/>
    <property type="project" value="TreeGrafter"/>
</dbReference>
<dbReference type="InterPro" id="IPR015940">
    <property type="entry name" value="UBA"/>
</dbReference>
<dbReference type="CDD" id="cd01805">
    <property type="entry name" value="Ubl_Rad23"/>
    <property type="match status" value="1"/>
</dbReference>
<keyword evidence="1" id="KW-0539">Nucleus</keyword>
<evidence type="ECO:0000259" key="4">
    <source>
        <dbReference type="PROSITE" id="PS50053"/>
    </source>
</evidence>
<dbReference type="FunFam" id="1.10.8.10:FF:000003">
    <property type="entry name" value="UV excision repair protein RAD23 homolog"/>
    <property type="match status" value="1"/>
</dbReference>
<dbReference type="Pfam" id="PF09280">
    <property type="entry name" value="XPC-binding"/>
    <property type="match status" value="1"/>
</dbReference>
<feature type="domain" description="UBA" evidence="3">
    <location>
        <begin position="382"/>
        <end position="425"/>
    </location>
</feature>
<comment type="similarity">
    <text evidence="1">Belongs to the RAD23 family.</text>
</comment>
<dbReference type="GO" id="GO:0005654">
    <property type="term" value="C:nucleoplasm"/>
    <property type="evidence" value="ECO:0007669"/>
    <property type="project" value="TreeGrafter"/>
</dbReference>
<dbReference type="Pfam" id="PF00240">
    <property type="entry name" value="ubiquitin"/>
    <property type="match status" value="1"/>
</dbReference>
<comment type="function">
    <text evidence="1">Multiubiquitin chain receptor involved in modulation of proteasomal degradation. Involved in nucleotide excision repair.</text>
</comment>
<dbReference type="InterPro" id="IPR036353">
    <property type="entry name" value="XPC-bd_sf"/>
</dbReference>
<dbReference type="PANTHER" id="PTHR10621:SF0">
    <property type="entry name" value="UV EXCISION REPAIR PROTEIN RAD23"/>
    <property type="match status" value="1"/>
</dbReference>
<dbReference type="Gene3D" id="3.10.20.90">
    <property type="entry name" value="Phosphatidylinositol 3-kinase Catalytic Subunit, Chain A, domain 1"/>
    <property type="match status" value="1"/>
</dbReference>
<dbReference type="GO" id="GO:0043161">
    <property type="term" value="P:proteasome-mediated ubiquitin-dependent protein catabolic process"/>
    <property type="evidence" value="ECO:0007669"/>
    <property type="project" value="UniProtKB-UniRule"/>
</dbReference>
<dbReference type="Gene3D" id="1.10.10.540">
    <property type="entry name" value="XPC-binding domain"/>
    <property type="match status" value="1"/>
</dbReference>
<dbReference type="NCBIfam" id="TIGR00601">
    <property type="entry name" value="rad23"/>
    <property type="match status" value="1"/>
</dbReference>
<dbReference type="Gene3D" id="1.10.8.10">
    <property type="entry name" value="DNA helicase RuvA subunit, C-terminal domain"/>
    <property type="match status" value="2"/>
</dbReference>
<reference evidence="5" key="1">
    <citation type="submission" date="2016-04" db="EMBL/GenBank/DDBJ databases">
        <authorList>
            <person name="Nguyen H.D."/>
            <person name="Samba Siva P."/>
            <person name="Cullis J."/>
            <person name="Levesque C.A."/>
            <person name="Hambleton S."/>
        </authorList>
    </citation>
    <scope>NUCLEOTIDE SEQUENCE</scope>
    <source>
        <strain evidence="5">DAOMC 236422</strain>
    </source>
</reference>
<dbReference type="InterPro" id="IPR029071">
    <property type="entry name" value="Ubiquitin-like_domsf"/>
</dbReference>
<dbReference type="GO" id="GO:0005829">
    <property type="term" value="C:cytosol"/>
    <property type="evidence" value="ECO:0007669"/>
    <property type="project" value="TreeGrafter"/>
</dbReference>
<dbReference type="GO" id="GO:0003684">
    <property type="term" value="F:damaged DNA binding"/>
    <property type="evidence" value="ECO:0007669"/>
    <property type="project" value="UniProtKB-UniRule"/>
</dbReference>
<keyword evidence="1" id="KW-0963">Cytoplasm</keyword>
<evidence type="ECO:0000256" key="1">
    <source>
        <dbReference type="RuleBase" id="RU367049"/>
    </source>
</evidence>
<dbReference type="InterPro" id="IPR004806">
    <property type="entry name" value="Rad23"/>
</dbReference>
<dbReference type="CDD" id="cd14280">
    <property type="entry name" value="UBA1_Rad23_like"/>
    <property type="match status" value="1"/>
</dbReference>